<keyword evidence="2" id="KW-1185">Reference proteome</keyword>
<dbReference type="Proteomes" id="UP000199296">
    <property type="component" value="Unassembled WGS sequence"/>
</dbReference>
<accession>A0A1G7Z6Z0</accession>
<reference evidence="1 2" key="1">
    <citation type="submission" date="2016-10" db="EMBL/GenBank/DDBJ databases">
        <authorList>
            <person name="de Groot N.N."/>
        </authorList>
    </citation>
    <scope>NUCLEOTIDE SEQUENCE [LARGE SCALE GENOMIC DNA]</scope>
    <source>
        <strain evidence="1 2">DSM 19803</strain>
    </source>
</reference>
<evidence type="ECO:0000313" key="1">
    <source>
        <dbReference type="EMBL" id="SDH04369.1"/>
    </source>
</evidence>
<evidence type="ECO:0000313" key="2">
    <source>
        <dbReference type="Proteomes" id="UP000199296"/>
    </source>
</evidence>
<organism evidence="1 2">
    <name type="scientific">Psychroflexus sediminis</name>
    <dbReference type="NCBI Taxonomy" id="470826"/>
    <lineage>
        <taxon>Bacteria</taxon>
        <taxon>Pseudomonadati</taxon>
        <taxon>Bacteroidota</taxon>
        <taxon>Flavobacteriia</taxon>
        <taxon>Flavobacteriales</taxon>
        <taxon>Flavobacteriaceae</taxon>
        <taxon>Psychroflexus</taxon>
    </lineage>
</organism>
<proteinExistence type="predicted"/>
<sequence>MKDLQTSDAKAHSENIRSGLQELIVHLKKDISKVDDPKAKALFETSAEVLTGLKTAFLHYEEGNEEAWK</sequence>
<dbReference type="EMBL" id="FNCW01000019">
    <property type="protein sequence ID" value="SDH04369.1"/>
    <property type="molecule type" value="Genomic_DNA"/>
</dbReference>
<gene>
    <name evidence="1" type="ORF">SAMN04488027_11917</name>
</gene>
<name>A0A1G7Z6Z0_9FLAO</name>
<dbReference type="RefSeq" id="WP_093370093.1">
    <property type="nucleotide sequence ID" value="NZ_FNCW01000019.1"/>
</dbReference>
<dbReference type="OrthoDB" id="678471at2"/>
<protein>
    <submittedName>
        <fullName evidence="1">Uncharacterized protein</fullName>
    </submittedName>
</protein>
<dbReference type="AlphaFoldDB" id="A0A1G7Z6Z0"/>
<dbReference type="STRING" id="470826.SAMN04488027_11917"/>